<name>A0AAE0RQX0_9BIVA</name>
<sequence>ALKRPTREAAKKPSTFAYRYYTINRYDTQTQAKLGRLKYRLDISALKEFLNRNQQEVKLNRIFNQCIQYGLE</sequence>
<comment type="caution">
    <text evidence="1">The sequence shown here is derived from an EMBL/GenBank/DDBJ whole genome shotgun (WGS) entry which is preliminary data.</text>
</comment>
<dbReference type="AlphaFoldDB" id="A0AAE0RQX0"/>
<organism evidence="1 2">
    <name type="scientific">Potamilus streckersoni</name>
    <dbReference type="NCBI Taxonomy" id="2493646"/>
    <lineage>
        <taxon>Eukaryota</taxon>
        <taxon>Metazoa</taxon>
        <taxon>Spiralia</taxon>
        <taxon>Lophotrochozoa</taxon>
        <taxon>Mollusca</taxon>
        <taxon>Bivalvia</taxon>
        <taxon>Autobranchia</taxon>
        <taxon>Heteroconchia</taxon>
        <taxon>Palaeoheterodonta</taxon>
        <taxon>Unionida</taxon>
        <taxon>Unionoidea</taxon>
        <taxon>Unionidae</taxon>
        <taxon>Ambleminae</taxon>
        <taxon>Lampsilini</taxon>
        <taxon>Potamilus</taxon>
    </lineage>
</organism>
<feature type="non-terminal residue" evidence="1">
    <location>
        <position position="1"/>
    </location>
</feature>
<reference evidence="1" key="2">
    <citation type="journal article" date="2021" name="Genome Biol. Evol.">
        <title>Developing a high-quality reference genome for a parasitic bivalve with doubly uniparental inheritance (Bivalvia: Unionida).</title>
        <authorList>
            <person name="Smith C.H."/>
        </authorList>
    </citation>
    <scope>NUCLEOTIDE SEQUENCE</scope>
    <source>
        <strain evidence="1">CHS0354</strain>
        <tissue evidence="1">Mantle</tissue>
    </source>
</reference>
<dbReference type="Proteomes" id="UP001195483">
    <property type="component" value="Unassembled WGS sequence"/>
</dbReference>
<gene>
    <name evidence="1" type="ORF">CHS0354_019111</name>
</gene>
<proteinExistence type="predicted"/>
<evidence type="ECO:0000313" key="2">
    <source>
        <dbReference type="Proteomes" id="UP001195483"/>
    </source>
</evidence>
<protein>
    <submittedName>
        <fullName evidence="1">Uncharacterized protein</fullName>
    </submittedName>
</protein>
<evidence type="ECO:0000313" key="1">
    <source>
        <dbReference type="EMBL" id="KAK3577954.1"/>
    </source>
</evidence>
<accession>A0AAE0RQX0</accession>
<dbReference type="EMBL" id="JAEAOA010001185">
    <property type="protein sequence ID" value="KAK3577954.1"/>
    <property type="molecule type" value="Genomic_DNA"/>
</dbReference>
<reference evidence="1" key="1">
    <citation type="journal article" date="2021" name="Genome Biol. Evol.">
        <title>A High-Quality Reference Genome for a Parasitic Bivalve with Doubly Uniparental Inheritance (Bivalvia: Unionida).</title>
        <authorList>
            <person name="Smith C.H."/>
        </authorList>
    </citation>
    <scope>NUCLEOTIDE SEQUENCE</scope>
    <source>
        <strain evidence="1">CHS0354</strain>
    </source>
</reference>
<reference evidence="1" key="3">
    <citation type="submission" date="2023-05" db="EMBL/GenBank/DDBJ databases">
        <authorList>
            <person name="Smith C.H."/>
        </authorList>
    </citation>
    <scope>NUCLEOTIDE SEQUENCE</scope>
    <source>
        <strain evidence="1">CHS0354</strain>
        <tissue evidence="1">Mantle</tissue>
    </source>
</reference>
<keyword evidence="2" id="KW-1185">Reference proteome</keyword>